<accession>A0A2K3K4N9</accession>
<protein>
    <submittedName>
        <fullName evidence="1">Uncharacterized protein</fullName>
    </submittedName>
</protein>
<dbReference type="ExpressionAtlas" id="A0A2K3K4N9">
    <property type="expression patterns" value="baseline"/>
</dbReference>
<evidence type="ECO:0000313" key="2">
    <source>
        <dbReference type="Proteomes" id="UP000236291"/>
    </source>
</evidence>
<dbReference type="Proteomes" id="UP000236291">
    <property type="component" value="Unassembled WGS sequence"/>
</dbReference>
<name>A0A2K3K4N9_TRIPR</name>
<comment type="caution">
    <text evidence="1">The sequence shown here is derived from an EMBL/GenBank/DDBJ whole genome shotgun (WGS) entry which is preliminary data.</text>
</comment>
<evidence type="ECO:0000313" key="1">
    <source>
        <dbReference type="EMBL" id="PNX61257.1"/>
    </source>
</evidence>
<reference evidence="1 2" key="2">
    <citation type="journal article" date="2017" name="Front. Plant Sci.">
        <title>Gene Classification and Mining of Molecular Markers Useful in Red Clover (Trifolium pratense) Breeding.</title>
        <authorList>
            <person name="Istvanek J."/>
            <person name="Dluhosova J."/>
            <person name="Dluhos P."/>
            <person name="Patkova L."/>
            <person name="Nedelnik J."/>
            <person name="Repkova J."/>
        </authorList>
    </citation>
    <scope>NUCLEOTIDE SEQUENCE [LARGE SCALE GENOMIC DNA]</scope>
    <source>
        <strain evidence="2">cv. Tatra</strain>
        <tissue evidence="1">Young leaves</tissue>
    </source>
</reference>
<gene>
    <name evidence="1" type="ORF">L195_g060580</name>
</gene>
<proteinExistence type="predicted"/>
<reference evidence="1 2" key="1">
    <citation type="journal article" date="2014" name="Am. J. Bot.">
        <title>Genome assembly and annotation for red clover (Trifolium pratense; Fabaceae).</title>
        <authorList>
            <person name="Istvanek J."/>
            <person name="Jaros M."/>
            <person name="Krenek A."/>
            <person name="Repkova J."/>
        </authorList>
    </citation>
    <scope>NUCLEOTIDE SEQUENCE [LARGE SCALE GENOMIC DNA]</scope>
    <source>
        <strain evidence="2">cv. Tatra</strain>
        <tissue evidence="1">Young leaves</tissue>
    </source>
</reference>
<sequence length="73" mass="7992">MPLVCVCVEVKEGLSCNPLSIVWSIVTVLETNVVPDVYTFVAPDTGVGKNDQDKPNQIDTTEQERIPVVVFVC</sequence>
<dbReference type="EMBL" id="ASHM01140956">
    <property type="protein sequence ID" value="PNX61257.1"/>
    <property type="molecule type" value="Genomic_DNA"/>
</dbReference>
<dbReference type="AlphaFoldDB" id="A0A2K3K4N9"/>
<organism evidence="1 2">
    <name type="scientific">Trifolium pratense</name>
    <name type="common">Red clover</name>
    <dbReference type="NCBI Taxonomy" id="57577"/>
    <lineage>
        <taxon>Eukaryota</taxon>
        <taxon>Viridiplantae</taxon>
        <taxon>Streptophyta</taxon>
        <taxon>Embryophyta</taxon>
        <taxon>Tracheophyta</taxon>
        <taxon>Spermatophyta</taxon>
        <taxon>Magnoliopsida</taxon>
        <taxon>eudicotyledons</taxon>
        <taxon>Gunneridae</taxon>
        <taxon>Pentapetalae</taxon>
        <taxon>rosids</taxon>
        <taxon>fabids</taxon>
        <taxon>Fabales</taxon>
        <taxon>Fabaceae</taxon>
        <taxon>Papilionoideae</taxon>
        <taxon>50 kb inversion clade</taxon>
        <taxon>NPAAA clade</taxon>
        <taxon>Hologalegina</taxon>
        <taxon>IRL clade</taxon>
        <taxon>Trifolieae</taxon>
        <taxon>Trifolium</taxon>
    </lineage>
</organism>